<dbReference type="Pfam" id="PF05691">
    <property type="entry name" value="Raffinose_syn"/>
    <property type="match status" value="2"/>
</dbReference>
<accession>A0A1A6AFS9</accession>
<dbReference type="PANTHER" id="PTHR31268:SF32">
    <property type="entry name" value="GALACTINOL--SUCROSE GALACTOSYLTRANSFERASE 2-RELATED"/>
    <property type="match status" value="1"/>
</dbReference>
<name>A0A1A6AFS9_9TREE</name>
<gene>
    <name evidence="5" type="ORF">I303_00701</name>
</gene>
<dbReference type="GO" id="GO:0004557">
    <property type="term" value="F:alpha-galactosidase activity"/>
    <property type="evidence" value="ECO:0007669"/>
    <property type="project" value="UniProtKB-EC"/>
</dbReference>
<protein>
    <submittedName>
        <fullName evidence="5">Uncharacterized protein</fullName>
    </submittedName>
</protein>
<organism evidence="5">
    <name type="scientific">Kwoniella dejecticola CBS 10117</name>
    <dbReference type="NCBI Taxonomy" id="1296121"/>
    <lineage>
        <taxon>Eukaryota</taxon>
        <taxon>Fungi</taxon>
        <taxon>Dikarya</taxon>
        <taxon>Basidiomycota</taxon>
        <taxon>Agaricomycotina</taxon>
        <taxon>Tremellomycetes</taxon>
        <taxon>Tremellales</taxon>
        <taxon>Cryptococcaceae</taxon>
        <taxon>Kwoniella</taxon>
    </lineage>
</organism>
<dbReference type="InterPro" id="IPR017853">
    <property type="entry name" value="GH"/>
</dbReference>
<comment type="catalytic activity">
    <reaction evidence="4">
        <text>alpha-D-galactosyl-(1-&gt;3)-1D-myo-inositol + sucrose = raffinose + myo-inositol</text>
        <dbReference type="Rhea" id="RHEA:20161"/>
        <dbReference type="ChEBI" id="CHEBI:16634"/>
        <dbReference type="ChEBI" id="CHEBI:17268"/>
        <dbReference type="ChEBI" id="CHEBI:17505"/>
        <dbReference type="ChEBI" id="CHEBI:17992"/>
        <dbReference type="EC" id="2.4.1.82"/>
    </reaction>
</comment>
<evidence type="ECO:0000256" key="3">
    <source>
        <dbReference type="ARBA" id="ARBA00023277"/>
    </source>
</evidence>
<dbReference type="InterPro" id="IPR013785">
    <property type="entry name" value="Aldolase_TIM"/>
</dbReference>
<dbReference type="GO" id="GO:0047274">
    <property type="term" value="F:galactinol-sucrose galactosyltransferase activity"/>
    <property type="evidence" value="ECO:0007669"/>
    <property type="project" value="UniProtKB-EC"/>
</dbReference>
<evidence type="ECO:0000256" key="4">
    <source>
        <dbReference type="ARBA" id="ARBA00049426"/>
    </source>
</evidence>
<dbReference type="InterPro" id="IPR008811">
    <property type="entry name" value="Glycosyl_hydrolases_36"/>
</dbReference>
<dbReference type="Gene3D" id="3.20.20.70">
    <property type="entry name" value="Aldolase class I"/>
    <property type="match status" value="1"/>
</dbReference>
<keyword evidence="3" id="KW-0119">Carbohydrate metabolism</keyword>
<dbReference type="AlphaFoldDB" id="A0A1A6AFS9"/>
<dbReference type="OrthoDB" id="4664297at2759"/>
<evidence type="ECO:0000256" key="1">
    <source>
        <dbReference type="ARBA" id="ARBA00001255"/>
    </source>
</evidence>
<comment type="catalytic activity">
    <reaction evidence="1">
        <text>Hydrolysis of terminal, non-reducing alpha-D-galactose residues in alpha-D-galactosides, including galactose oligosaccharides, galactomannans and galactolipids.</text>
        <dbReference type="EC" id="3.2.1.22"/>
    </reaction>
</comment>
<evidence type="ECO:0000256" key="2">
    <source>
        <dbReference type="ARBA" id="ARBA00007240"/>
    </source>
</evidence>
<evidence type="ECO:0000313" key="5">
    <source>
        <dbReference type="EMBL" id="OBR88883.1"/>
    </source>
</evidence>
<dbReference type="VEuPathDB" id="FungiDB:I303_00701"/>
<dbReference type="STRING" id="1296121.A0A1A6AFS9"/>
<comment type="similarity">
    <text evidence="2">Belongs to the glycosyl hydrolases 36 family.</text>
</comment>
<dbReference type="PANTHER" id="PTHR31268">
    <property type="match status" value="1"/>
</dbReference>
<proteinExistence type="inferred from homology"/>
<sequence>MTQAYDDKSGDSYIQHLLLPADSKDIRLPLDWDKLKDVGVDRDEWKVLSFVRVKPFWIEPNLTTIATHPHLASHLTLLNSPDKKTTLAIYPVSTLSVNNVLVFEDGGLKANLQRVVPSESPDEEKVWVICAEATSEIEQRRLVNKVVNLARGLVGGQADKTNELDSAYPRGNGADAVKGNGKEELWDGLGICTWESLLQEGKSNRVFQSKSSSHLALNIVWASILSKLKKLYRLIFHRRCYIDGERARPTKDNLLSLIPSPDEIPIKSFLIDDGWQDTIVNPVDRRLVSFAPWDGFGGPLKDVVSAIKAKGVEKVGVWLTLQGYWEGIHPDSPLVQKYECREYKKKKSKGGLENEGPNEGEEERVILLPTPEKAGAFWEDHIKELKNAGIDFIKCDNQAESNYAYDPEGFHIQQALWSAMLDAVERHLGTDNVIINSDDFAMNYANTHVDHLYINVFNTVLTSQLSLVPDFDMFASSPSDLLPTYHALLRSLGPGPILLSDTPRTESNVDLISMLTAQTRNGKHRAVRAQRPVQALSHRWFDTIKGSSDGGALVGGSLFDENLGGIIGLWNVHDYTSNATAKDQVPWRDIADLMDLNDWEDEKAEAEYVLSTPLALSKYAKNQSTNLVLLGPHSAESMDVVLEKGECEMVVVSRLHTIGVGKVRVGIVGLKDKFASLSGITDIRIDEENDSIKFNSIYFARSISMILIENNKDKFPISLKGFIDDRECELEIREVDVRDGKDTLRGLLVDLVFPLESVDSLEKGLEDEGDCWKVELRLEFW</sequence>
<reference evidence="5" key="1">
    <citation type="submission" date="2013-07" db="EMBL/GenBank/DDBJ databases">
        <title>The Genome Sequence of Cryptococcus dejecticola CBS10117.</title>
        <authorList>
            <consortium name="The Broad Institute Genome Sequencing Platform"/>
            <person name="Cuomo C."/>
            <person name="Litvintseva A."/>
            <person name="Chen Y."/>
            <person name="Heitman J."/>
            <person name="Sun S."/>
            <person name="Springer D."/>
            <person name="Dromer F."/>
            <person name="Young S.K."/>
            <person name="Zeng Q."/>
            <person name="Gargeya S."/>
            <person name="Fitzgerald M."/>
            <person name="Abouelleil A."/>
            <person name="Alvarado L."/>
            <person name="Berlin A.M."/>
            <person name="Chapman S.B."/>
            <person name="Dewar J."/>
            <person name="Goldberg J."/>
            <person name="Griggs A."/>
            <person name="Gujja S."/>
            <person name="Hansen M."/>
            <person name="Howarth C."/>
            <person name="Imamovic A."/>
            <person name="Larimer J."/>
            <person name="McCowan C."/>
            <person name="Murphy C."/>
            <person name="Pearson M."/>
            <person name="Priest M."/>
            <person name="Roberts A."/>
            <person name="Saif S."/>
            <person name="Shea T."/>
            <person name="Sykes S."/>
            <person name="Wortman J."/>
            <person name="Nusbaum C."/>
            <person name="Birren B."/>
        </authorList>
    </citation>
    <scope>NUCLEOTIDE SEQUENCE [LARGE SCALE GENOMIC DNA]</scope>
    <source>
        <strain evidence="5">CBS 10117</strain>
    </source>
</reference>
<dbReference type="SUPFAM" id="SSF51445">
    <property type="entry name" value="(Trans)glycosidases"/>
    <property type="match status" value="1"/>
</dbReference>
<dbReference type="EMBL" id="KI894027">
    <property type="protein sequence ID" value="OBR88883.1"/>
    <property type="molecule type" value="Genomic_DNA"/>
</dbReference>